<organism evidence="1 2">
    <name type="scientific">Candidatus Lloydbacteria bacterium RIFCSPHIGHO2_01_FULL_49_22</name>
    <dbReference type="NCBI Taxonomy" id="1798658"/>
    <lineage>
        <taxon>Bacteria</taxon>
        <taxon>Candidatus Lloydiibacteriota</taxon>
    </lineage>
</organism>
<evidence type="ECO:0000313" key="2">
    <source>
        <dbReference type="Proteomes" id="UP000177122"/>
    </source>
</evidence>
<dbReference type="AlphaFoldDB" id="A0A1G2CXV5"/>
<proteinExistence type="predicted"/>
<dbReference type="Proteomes" id="UP000177122">
    <property type="component" value="Unassembled WGS sequence"/>
</dbReference>
<gene>
    <name evidence="1" type="ORF">A2845_05705</name>
</gene>
<evidence type="ECO:0000313" key="1">
    <source>
        <dbReference type="EMBL" id="OGZ05481.1"/>
    </source>
</evidence>
<dbReference type="EMBL" id="MHLI01000010">
    <property type="protein sequence ID" value="OGZ05481.1"/>
    <property type="molecule type" value="Genomic_DNA"/>
</dbReference>
<evidence type="ECO:0008006" key="3">
    <source>
        <dbReference type="Google" id="ProtNLM"/>
    </source>
</evidence>
<dbReference type="Gene3D" id="1.20.272.10">
    <property type="match status" value="1"/>
</dbReference>
<protein>
    <recommendedName>
        <fullName evidence="3">DNA polymerase III delta N-terminal domain-containing protein</fullName>
    </recommendedName>
</protein>
<comment type="caution">
    <text evidence="1">The sequence shown here is derived from an EMBL/GenBank/DDBJ whole genome shotgun (WGS) entry which is preliminary data.</text>
</comment>
<sequence length="234" mass="26399">MIDIFIGEDTQSARKALRKAVDATISDDPSVGVSRFSDVSFDPMAAREAIFAQNLFGEKNMIVFDGISGSKEAESFYSEEIAATPNHLFIRETAPNKDMLKLFQKVGTVHDFPLIKKAKIENNFVIADAIAARDKKTAWVEFVRAKSRGAAAEEIHGTIFWATKLLYLCAHCDKDEAIKAGVSPYNYQRYLTNSKKYLGHELEDRLRELKDMYHKAHHGEGDLDTLLEQYFLNA</sequence>
<name>A0A1G2CXV5_9BACT</name>
<accession>A0A1G2CXV5</accession>
<reference evidence="1 2" key="1">
    <citation type="journal article" date="2016" name="Nat. Commun.">
        <title>Thousands of microbial genomes shed light on interconnected biogeochemical processes in an aquifer system.</title>
        <authorList>
            <person name="Anantharaman K."/>
            <person name="Brown C.T."/>
            <person name="Hug L.A."/>
            <person name="Sharon I."/>
            <person name="Castelle C.J."/>
            <person name="Probst A.J."/>
            <person name="Thomas B.C."/>
            <person name="Singh A."/>
            <person name="Wilkins M.J."/>
            <person name="Karaoz U."/>
            <person name="Brodie E.L."/>
            <person name="Williams K.H."/>
            <person name="Hubbard S.S."/>
            <person name="Banfield J.F."/>
        </authorList>
    </citation>
    <scope>NUCLEOTIDE SEQUENCE [LARGE SCALE GENOMIC DNA]</scope>
</reference>